<accession>A0ABD3Y002</accession>
<evidence type="ECO:0000313" key="2">
    <source>
        <dbReference type="EMBL" id="KAL3891582.1"/>
    </source>
</evidence>
<name>A0ABD3Y002_SINWO</name>
<organism evidence="2 3">
    <name type="scientific">Sinanodonta woodiana</name>
    <name type="common">Chinese pond mussel</name>
    <name type="synonym">Anodonta woodiana</name>
    <dbReference type="NCBI Taxonomy" id="1069815"/>
    <lineage>
        <taxon>Eukaryota</taxon>
        <taxon>Metazoa</taxon>
        <taxon>Spiralia</taxon>
        <taxon>Lophotrochozoa</taxon>
        <taxon>Mollusca</taxon>
        <taxon>Bivalvia</taxon>
        <taxon>Autobranchia</taxon>
        <taxon>Heteroconchia</taxon>
        <taxon>Palaeoheterodonta</taxon>
        <taxon>Unionida</taxon>
        <taxon>Unionoidea</taxon>
        <taxon>Unionidae</taxon>
        <taxon>Unioninae</taxon>
        <taxon>Sinanodonta</taxon>
    </lineage>
</organism>
<feature type="compositionally biased region" description="Basic and acidic residues" evidence="1">
    <location>
        <begin position="27"/>
        <end position="37"/>
    </location>
</feature>
<protein>
    <submittedName>
        <fullName evidence="2">Uncharacterized protein</fullName>
    </submittedName>
</protein>
<feature type="region of interest" description="Disordered" evidence="1">
    <location>
        <begin position="22"/>
        <end position="66"/>
    </location>
</feature>
<dbReference type="Proteomes" id="UP001634394">
    <property type="component" value="Unassembled WGS sequence"/>
</dbReference>
<evidence type="ECO:0000256" key="1">
    <source>
        <dbReference type="SAM" id="MobiDB-lite"/>
    </source>
</evidence>
<keyword evidence="3" id="KW-1185">Reference proteome</keyword>
<proteinExistence type="predicted"/>
<dbReference type="EMBL" id="JBJQND010000001">
    <property type="protein sequence ID" value="KAL3891582.1"/>
    <property type="molecule type" value="Genomic_DNA"/>
</dbReference>
<sequence>METQRDPKNIRIQNCCQVINEDESKSEEEVTEQKELEIPGLIPITSPTPMDGKKQPIYVDSRATIQ</sequence>
<reference evidence="2 3" key="1">
    <citation type="submission" date="2024-11" db="EMBL/GenBank/DDBJ databases">
        <title>Chromosome-level genome assembly of the freshwater bivalve Anodonta woodiana.</title>
        <authorList>
            <person name="Chen X."/>
        </authorList>
    </citation>
    <scope>NUCLEOTIDE SEQUENCE [LARGE SCALE GENOMIC DNA]</scope>
    <source>
        <strain evidence="2">MN2024</strain>
        <tissue evidence="2">Gills</tissue>
    </source>
</reference>
<feature type="non-terminal residue" evidence="2">
    <location>
        <position position="66"/>
    </location>
</feature>
<dbReference type="AlphaFoldDB" id="A0ABD3Y002"/>
<comment type="caution">
    <text evidence="2">The sequence shown here is derived from an EMBL/GenBank/DDBJ whole genome shotgun (WGS) entry which is preliminary data.</text>
</comment>
<evidence type="ECO:0000313" key="3">
    <source>
        <dbReference type="Proteomes" id="UP001634394"/>
    </source>
</evidence>
<gene>
    <name evidence="2" type="ORF">ACJMK2_003838</name>
</gene>